<dbReference type="Gene3D" id="1.20.1250.20">
    <property type="entry name" value="MFS general substrate transporter like domains"/>
    <property type="match status" value="1"/>
</dbReference>
<proteinExistence type="predicted"/>
<dbReference type="Pfam" id="PF07690">
    <property type="entry name" value="MFS_1"/>
    <property type="match status" value="1"/>
</dbReference>
<dbReference type="InterPro" id="IPR020846">
    <property type="entry name" value="MFS_dom"/>
</dbReference>
<dbReference type="Proteomes" id="UP000034366">
    <property type="component" value="Unassembled WGS sequence"/>
</dbReference>
<evidence type="ECO:0000256" key="5">
    <source>
        <dbReference type="ARBA" id="ARBA00023136"/>
    </source>
</evidence>
<dbReference type="InterPro" id="IPR011701">
    <property type="entry name" value="MFS"/>
</dbReference>
<evidence type="ECO:0000313" key="8">
    <source>
        <dbReference type="EMBL" id="KKQ46575.1"/>
    </source>
</evidence>
<feature type="domain" description="Major facilitator superfamily (MFS) profile" evidence="7">
    <location>
        <begin position="5"/>
        <end position="386"/>
    </location>
</feature>
<dbReference type="SUPFAM" id="SSF103473">
    <property type="entry name" value="MFS general substrate transporter"/>
    <property type="match status" value="1"/>
</dbReference>
<keyword evidence="3 6" id="KW-0812">Transmembrane</keyword>
<evidence type="ECO:0000256" key="1">
    <source>
        <dbReference type="ARBA" id="ARBA00004141"/>
    </source>
</evidence>
<dbReference type="InterPro" id="IPR036259">
    <property type="entry name" value="MFS_trans_sf"/>
</dbReference>
<feature type="transmembrane region" description="Helical" evidence="6">
    <location>
        <begin position="245"/>
        <end position="264"/>
    </location>
</feature>
<feature type="transmembrane region" description="Helical" evidence="6">
    <location>
        <begin position="130"/>
        <end position="152"/>
    </location>
</feature>
<dbReference type="PANTHER" id="PTHR23504:SF15">
    <property type="entry name" value="MAJOR FACILITATOR SUPERFAMILY (MFS) PROFILE DOMAIN-CONTAINING PROTEIN"/>
    <property type="match status" value="1"/>
</dbReference>
<keyword evidence="2" id="KW-0813">Transport</keyword>
<feature type="transmembrane region" description="Helical" evidence="6">
    <location>
        <begin position="100"/>
        <end position="118"/>
    </location>
</feature>
<keyword evidence="4 6" id="KW-1133">Transmembrane helix</keyword>
<evidence type="ECO:0000313" key="9">
    <source>
        <dbReference type="Proteomes" id="UP000034366"/>
    </source>
</evidence>
<organism evidence="8 9">
    <name type="scientific">Candidatus Woesebacteria bacterium GW2011_GWD1_38_10</name>
    <dbReference type="NCBI Taxonomy" id="1618592"/>
    <lineage>
        <taxon>Bacteria</taxon>
        <taxon>Candidatus Woeseibacteriota</taxon>
    </lineage>
</organism>
<feature type="transmembrane region" description="Helical" evidence="6">
    <location>
        <begin position="158"/>
        <end position="180"/>
    </location>
</feature>
<comment type="caution">
    <text evidence="8">The sequence shown here is derived from an EMBL/GenBank/DDBJ whole genome shotgun (WGS) entry which is preliminary data.</text>
</comment>
<feature type="transmembrane region" description="Helical" evidence="6">
    <location>
        <begin position="363"/>
        <end position="380"/>
    </location>
</feature>
<sequence>MKKKVFTFLFVTVFIDFLSFGIVFPLLPYYVESFGASALTIGLIAGSFSFMQFIFSPIWGRLSDRVGRKPIILISLIGTAFSLIGFALSPNIFWLFATRILAGFFTAASLPTTYAYVADFTKEKERAEKFGMLGAAWGLGFVFGPAFGGLLSNISIQAPFFVAAAIAFINFVFTGLFLPANKKIKSVKMEENVSYFNFLRIIKNLKSEVGYLFILFFIAAFTLSSLEIIFPLFAQKKFQFNETNIGFFFTLIGITVGFTQGVLVGKVVKRFGEVRTVAIAALCMIIGYSALAISPNVVLLGFSAVVLAFGIALNEPSLAALISSRSKESQGVTLGATWSFDSLARIIGPAFGGFLYASVGASFPFFINSLVLILSLLIWSKIKNAK</sequence>
<evidence type="ECO:0000256" key="3">
    <source>
        <dbReference type="ARBA" id="ARBA00022692"/>
    </source>
</evidence>
<dbReference type="PANTHER" id="PTHR23504">
    <property type="entry name" value="MAJOR FACILITATOR SUPERFAMILY DOMAIN-CONTAINING PROTEIN 10"/>
    <property type="match status" value="1"/>
</dbReference>
<dbReference type="InterPro" id="IPR001958">
    <property type="entry name" value="Tet-R_TetA/multi-R_MdtG-like"/>
</dbReference>
<dbReference type="GO" id="GO:0022857">
    <property type="term" value="F:transmembrane transporter activity"/>
    <property type="evidence" value="ECO:0007669"/>
    <property type="project" value="InterPro"/>
</dbReference>
<feature type="transmembrane region" description="Helical" evidence="6">
    <location>
        <begin position="299"/>
        <end position="322"/>
    </location>
</feature>
<gene>
    <name evidence="8" type="ORF">US67_C0076G0004</name>
</gene>
<protein>
    <submittedName>
        <fullName evidence="8">Major facilitator superfamily</fullName>
    </submittedName>
</protein>
<name>A0A0G0I6F9_9BACT</name>
<feature type="transmembrane region" description="Helical" evidence="6">
    <location>
        <begin position="36"/>
        <end position="59"/>
    </location>
</feature>
<dbReference type="PROSITE" id="PS50850">
    <property type="entry name" value="MFS"/>
    <property type="match status" value="1"/>
</dbReference>
<comment type="subcellular location">
    <subcellularLocation>
        <location evidence="1">Membrane</location>
        <topology evidence="1">Multi-pass membrane protein</topology>
    </subcellularLocation>
</comment>
<evidence type="ECO:0000256" key="6">
    <source>
        <dbReference type="SAM" id="Phobius"/>
    </source>
</evidence>
<feature type="transmembrane region" description="Helical" evidence="6">
    <location>
        <begin position="7"/>
        <end position="30"/>
    </location>
</feature>
<reference evidence="8 9" key="1">
    <citation type="journal article" date="2015" name="Nature">
        <title>rRNA introns, odd ribosomes, and small enigmatic genomes across a large radiation of phyla.</title>
        <authorList>
            <person name="Brown C.T."/>
            <person name="Hug L.A."/>
            <person name="Thomas B.C."/>
            <person name="Sharon I."/>
            <person name="Castelle C.J."/>
            <person name="Singh A."/>
            <person name="Wilkins M.J."/>
            <person name="Williams K.H."/>
            <person name="Banfield J.F."/>
        </authorList>
    </citation>
    <scope>NUCLEOTIDE SEQUENCE [LARGE SCALE GENOMIC DNA]</scope>
</reference>
<dbReference type="PRINTS" id="PR01035">
    <property type="entry name" value="TCRTETA"/>
</dbReference>
<keyword evidence="5 6" id="KW-0472">Membrane</keyword>
<feature type="transmembrane region" description="Helical" evidence="6">
    <location>
        <begin position="209"/>
        <end position="233"/>
    </location>
</feature>
<dbReference type="EMBL" id="LBTW01000076">
    <property type="protein sequence ID" value="KKQ46575.1"/>
    <property type="molecule type" value="Genomic_DNA"/>
</dbReference>
<accession>A0A0G0I6F9</accession>
<evidence type="ECO:0000256" key="4">
    <source>
        <dbReference type="ARBA" id="ARBA00022989"/>
    </source>
</evidence>
<evidence type="ECO:0000256" key="2">
    <source>
        <dbReference type="ARBA" id="ARBA00022448"/>
    </source>
</evidence>
<dbReference type="GO" id="GO:0016020">
    <property type="term" value="C:membrane"/>
    <property type="evidence" value="ECO:0007669"/>
    <property type="project" value="UniProtKB-SubCell"/>
</dbReference>
<dbReference type="AlphaFoldDB" id="A0A0G0I6F9"/>
<feature type="transmembrane region" description="Helical" evidence="6">
    <location>
        <begin position="71"/>
        <end position="94"/>
    </location>
</feature>
<evidence type="ECO:0000259" key="7">
    <source>
        <dbReference type="PROSITE" id="PS50850"/>
    </source>
</evidence>